<dbReference type="Proteomes" id="UP000664357">
    <property type="component" value="Unassembled WGS sequence"/>
</dbReference>
<feature type="transmembrane region" description="Helical" evidence="1">
    <location>
        <begin position="50"/>
        <end position="68"/>
    </location>
</feature>
<organism evidence="2 3">
    <name type="scientific">Candidatus Enterococcus ferrettii</name>
    <dbReference type="NCBI Taxonomy" id="2815324"/>
    <lineage>
        <taxon>Bacteria</taxon>
        <taxon>Bacillati</taxon>
        <taxon>Bacillota</taxon>
        <taxon>Bacilli</taxon>
        <taxon>Lactobacillales</taxon>
        <taxon>Enterococcaceae</taxon>
        <taxon>Enterococcus</taxon>
    </lineage>
</organism>
<feature type="transmembrane region" description="Helical" evidence="1">
    <location>
        <begin position="28"/>
        <end position="44"/>
    </location>
</feature>
<gene>
    <name evidence="2" type="ORF">JZO67_000419</name>
</gene>
<dbReference type="EMBL" id="JAFREL020000001">
    <property type="protein sequence ID" value="MEO1768508.1"/>
    <property type="molecule type" value="Genomic_DNA"/>
</dbReference>
<protein>
    <recommendedName>
        <fullName evidence="4">YcxB-like protein domain-containing protein</fullName>
    </recommendedName>
</protein>
<reference evidence="2 3" key="1">
    <citation type="submission" date="2024-02" db="EMBL/GenBank/DDBJ databases">
        <title>The Genome Sequence of Enterococcus sp. DIV0159.</title>
        <authorList>
            <person name="Earl A."/>
            <person name="Manson A."/>
            <person name="Gilmore M."/>
            <person name="Sanders J."/>
            <person name="Shea T."/>
            <person name="Howe W."/>
            <person name="Livny J."/>
            <person name="Cuomo C."/>
            <person name="Neafsey D."/>
            <person name="Birren B."/>
        </authorList>
    </citation>
    <scope>NUCLEOTIDE SEQUENCE [LARGE SCALE GENOMIC DNA]</scope>
    <source>
        <strain evidence="2 3">665A</strain>
    </source>
</reference>
<keyword evidence="1" id="KW-0812">Transmembrane</keyword>
<accession>A0ABV0ELB5</accession>
<keyword evidence="1" id="KW-1133">Transmembrane helix</keyword>
<feature type="transmembrane region" description="Helical" evidence="1">
    <location>
        <begin position="185"/>
        <end position="210"/>
    </location>
</feature>
<keyword evidence="1" id="KW-0472">Membrane</keyword>
<name>A0ABV0ELB5_9ENTE</name>
<keyword evidence="3" id="KW-1185">Reference proteome</keyword>
<proteinExistence type="predicted"/>
<dbReference type="RefSeq" id="WP_207705255.1">
    <property type="nucleotide sequence ID" value="NZ_JAFREL020000001.1"/>
</dbReference>
<evidence type="ECO:0000313" key="3">
    <source>
        <dbReference type="Proteomes" id="UP000664357"/>
    </source>
</evidence>
<evidence type="ECO:0008006" key="4">
    <source>
        <dbReference type="Google" id="ProtNLM"/>
    </source>
</evidence>
<evidence type="ECO:0000256" key="1">
    <source>
        <dbReference type="SAM" id="Phobius"/>
    </source>
</evidence>
<comment type="caution">
    <text evidence="2">The sequence shown here is derived from an EMBL/GenBank/DDBJ whole genome shotgun (WGS) entry which is preliminary data.</text>
</comment>
<sequence>MENFVAEDFDYYKRTIEIMYQKYYNKRIILVVAALVIIGAYTAFFQEFMLLNGLMILVLIGALVFLMGQRGKFSEVYEEFLQANQPNAKIDQIEEDEYSYNINDNQNEKVRINKNGVRNLPSKNKQYTMMVGFEKTFFARQPLQIIYYDMLDITYEEKFRLKRNGYNSTPRFLRRFSLGNIKASIGNLFGFIFGNIFIFFIVLRLLRYILSMLRSFM</sequence>
<evidence type="ECO:0000313" key="2">
    <source>
        <dbReference type="EMBL" id="MEO1768508.1"/>
    </source>
</evidence>